<evidence type="ECO:0000259" key="1">
    <source>
        <dbReference type="Pfam" id="PF01507"/>
    </source>
</evidence>
<dbReference type="SUPFAM" id="SSF52402">
    <property type="entry name" value="Adenine nucleotide alpha hydrolases-like"/>
    <property type="match status" value="1"/>
</dbReference>
<feature type="domain" description="Phosphoadenosine phosphosulphate reductase" evidence="1">
    <location>
        <begin position="163"/>
        <end position="256"/>
    </location>
</feature>
<accession>A0A6H1ZBP0</accession>
<evidence type="ECO:0000313" key="3">
    <source>
        <dbReference type="EMBL" id="QJH94119.1"/>
    </source>
</evidence>
<dbReference type="AlphaFoldDB" id="A0A6H1ZBP0"/>
<dbReference type="Pfam" id="PF01507">
    <property type="entry name" value="PAPS_reduct"/>
    <property type="match status" value="2"/>
</dbReference>
<dbReference type="InterPro" id="IPR014729">
    <property type="entry name" value="Rossmann-like_a/b/a_fold"/>
</dbReference>
<dbReference type="PANTHER" id="PTHR43196:SF2">
    <property type="entry name" value="PHOSPHOADENOSINE PHOSPHOSULFATE REDUCTASE"/>
    <property type="match status" value="1"/>
</dbReference>
<sequence>MPKIEVWQLKQRQGLPLNIKERYTERSIIDWYNFYSGQVYVSFSGGKDSTVLLHQVRKYRPDVPAVFCDTGLEHPQIRDYVKRVENVIWMKPRISFNKVIDIYGYPAISKKVARFIRDMQNPTNRNWNTRNLRLTGYNRKGIFCPSQKCPKKWLKFVDSGIKISEQCCDFMKKEPFHRYQKETGRFPIIGVLAEESNMREKQYLNQGCNAFESKTNPISMPMAFWTTKDIFSYRDKYRLSFSKAYETESSTGCMFCMFGVHLEKEPNRFQRMKIHNPKYYDYCINKLGCGKVLNFMEVKY</sequence>
<dbReference type="EMBL" id="MT143981">
    <property type="protein sequence ID" value="QJA44851.1"/>
    <property type="molecule type" value="Genomic_DNA"/>
</dbReference>
<protein>
    <submittedName>
        <fullName evidence="2">Putative phosphoadenosine phosphosulfate</fullName>
    </submittedName>
</protein>
<gene>
    <name evidence="2" type="ORF">TM448A00151_0050</name>
    <name evidence="3" type="ORF">TM448B00189_0012</name>
</gene>
<dbReference type="GO" id="GO:0003824">
    <property type="term" value="F:catalytic activity"/>
    <property type="evidence" value="ECO:0007669"/>
    <property type="project" value="InterPro"/>
</dbReference>
<dbReference type="InterPro" id="IPR002500">
    <property type="entry name" value="PAPS_reduct_dom"/>
</dbReference>
<dbReference type="InterPro" id="IPR050128">
    <property type="entry name" value="Sulfate_adenylyltrnsfr_sub2"/>
</dbReference>
<dbReference type="PANTHER" id="PTHR43196">
    <property type="entry name" value="SULFATE ADENYLYLTRANSFERASE SUBUNIT 2"/>
    <property type="match status" value="1"/>
</dbReference>
<evidence type="ECO:0000313" key="2">
    <source>
        <dbReference type="EMBL" id="QJA44851.1"/>
    </source>
</evidence>
<name>A0A6H1ZBP0_9ZZZZ</name>
<dbReference type="Gene3D" id="3.40.50.620">
    <property type="entry name" value="HUPs"/>
    <property type="match status" value="1"/>
</dbReference>
<feature type="domain" description="Phosphoadenosine phosphosulphate reductase" evidence="1">
    <location>
        <begin position="39"/>
        <end position="88"/>
    </location>
</feature>
<proteinExistence type="predicted"/>
<organism evidence="2">
    <name type="scientific">viral metagenome</name>
    <dbReference type="NCBI Taxonomy" id="1070528"/>
    <lineage>
        <taxon>unclassified sequences</taxon>
        <taxon>metagenomes</taxon>
        <taxon>organismal metagenomes</taxon>
    </lineage>
</organism>
<reference evidence="2" key="1">
    <citation type="submission" date="2020-03" db="EMBL/GenBank/DDBJ databases">
        <title>The deep terrestrial virosphere.</title>
        <authorList>
            <person name="Holmfeldt K."/>
            <person name="Nilsson E."/>
            <person name="Simone D."/>
            <person name="Lopez-Fernandez M."/>
            <person name="Wu X."/>
            <person name="de Brujin I."/>
            <person name="Lundin D."/>
            <person name="Andersson A."/>
            <person name="Bertilsson S."/>
            <person name="Dopson M."/>
        </authorList>
    </citation>
    <scope>NUCLEOTIDE SEQUENCE</scope>
    <source>
        <strain evidence="2">TM448A00151</strain>
        <strain evidence="3">TM448B00189</strain>
    </source>
</reference>
<dbReference type="EMBL" id="MT144596">
    <property type="protein sequence ID" value="QJH94119.1"/>
    <property type="molecule type" value="Genomic_DNA"/>
</dbReference>